<accession>A0A8S3PV89</accession>
<proteinExistence type="predicted"/>
<dbReference type="OrthoDB" id="6106828at2759"/>
<evidence type="ECO:0000313" key="1">
    <source>
        <dbReference type="EMBL" id="CAG2187688.1"/>
    </source>
</evidence>
<evidence type="ECO:0000313" key="2">
    <source>
        <dbReference type="Proteomes" id="UP000683360"/>
    </source>
</evidence>
<name>A0A8S3PV89_MYTED</name>
<gene>
    <name evidence="1" type="ORF">MEDL_3151</name>
</gene>
<dbReference type="Proteomes" id="UP000683360">
    <property type="component" value="Unassembled WGS sequence"/>
</dbReference>
<dbReference type="AlphaFoldDB" id="A0A8S3PV89"/>
<dbReference type="EMBL" id="CAJPWZ010000181">
    <property type="protein sequence ID" value="CAG2187688.1"/>
    <property type="molecule type" value="Genomic_DNA"/>
</dbReference>
<sequence>MPHTKALLIVSSPQHWFPTMPHTKALLIVSSPQRWFPTIPHTKALLIVSSPQHWFPTVPQTKALLIVSSPQQALLIFSSTQHWFPTVPHTKALLIVSSPQHWFPTMPHTKALLIVSSPHHWFPTMPHTKALLIVSSPQHWFPTMPHTKALLIVSSPQHWFPTMPHTKALLIVSSPQHWVPTILQKELFGYEDVMEHLQAGYRVSYYMTSPDCNTSLIQQQFHVPFGDSVDFYFQFSYNGIWATQFTSQKHISQGREIILRQAVIDRNDIAHWNISVTDRSFGHVLESWNFTCFFGSDKGKKVAQLKFYATDIKPIKVVYLEDIKTALETGGHVRYSTSFIDCQGDLKWEALGAEITDFDITKVNNVTVIKTSKKATIKGGMTNFEYIILTSYTTKTFGAYTNFIVTYNTIDQPAQEVYRGNMNCNFQSGGGINYYLGV</sequence>
<reference evidence="1" key="1">
    <citation type="submission" date="2021-03" db="EMBL/GenBank/DDBJ databases">
        <authorList>
            <person name="Bekaert M."/>
        </authorList>
    </citation>
    <scope>NUCLEOTIDE SEQUENCE</scope>
</reference>
<protein>
    <submittedName>
        <fullName evidence="1">Uncharacterized protein</fullName>
    </submittedName>
</protein>
<keyword evidence="2" id="KW-1185">Reference proteome</keyword>
<comment type="caution">
    <text evidence="1">The sequence shown here is derived from an EMBL/GenBank/DDBJ whole genome shotgun (WGS) entry which is preliminary data.</text>
</comment>
<organism evidence="1 2">
    <name type="scientific">Mytilus edulis</name>
    <name type="common">Blue mussel</name>
    <dbReference type="NCBI Taxonomy" id="6550"/>
    <lineage>
        <taxon>Eukaryota</taxon>
        <taxon>Metazoa</taxon>
        <taxon>Spiralia</taxon>
        <taxon>Lophotrochozoa</taxon>
        <taxon>Mollusca</taxon>
        <taxon>Bivalvia</taxon>
        <taxon>Autobranchia</taxon>
        <taxon>Pteriomorphia</taxon>
        <taxon>Mytilida</taxon>
        <taxon>Mytiloidea</taxon>
        <taxon>Mytilidae</taxon>
        <taxon>Mytilinae</taxon>
        <taxon>Mytilus</taxon>
    </lineage>
</organism>